<feature type="domain" description="Peptidase S33 tripeptidyl aminopeptidase-like C-terminal" evidence="4">
    <location>
        <begin position="429"/>
        <end position="528"/>
    </location>
</feature>
<dbReference type="PANTHER" id="PTHR43248">
    <property type="entry name" value="2-SUCCINYL-6-HYDROXY-2,4-CYCLOHEXADIENE-1-CARBOXYLATE SYNTHASE"/>
    <property type="match status" value="1"/>
</dbReference>
<evidence type="ECO:0000259" key="4">
    <source>
        <dbReference type="Pfam" id="PF08386"/>
    </source>
</evidence>
<evidence type="ECO:0008006" key="7">
    <source>
        <dbReference type="Google" id="ProtNLM"/>
    </source>
</evidence>
<organism evidence="5 6">
    <name type="scientific">Fomitopsis schrenkii</name>
    <name type="common">Brown rot fungus</name>
    <dbReference type="NCBI Taxonomy" id="2126942"/>
    <lineage>
        <taxon>Eukaryota</taxon>
        <taxon>Fungi</taxon>
        <taxon>Dikarya</taxon>
        <taxon>Basidiomycota</taxon>
        <taxon>Agaricomycotina</taxon>
        <taxon>Agaricomycetes</taxon>
        <taxon>Polyporales</taxon>
        <taxon>Fomitopsis</taxon>
    </lineage>
</organism>
<comment type="similarity">
    <text evidence="1">Belongs to the peptidase S33 family.</text>
</comment>
<keyword evidence="2" id="KW-0378">Hydrolase</keyword>
<feature type="domain" description="AB hydrolase-1" evidence="3">
    <location>
        <begin position="88"/>
        <end position="262"/>
    </location>
</feature>
<keyword evidence="6" id="KW-1185">Reference proteome</keyword>
<dbReference type="PANTHER" id="PTHR43248:SF25">
    <property type="entry name" value="AB HYDROLASE-1 DOMAIN-CONTAINING PROTEIN-RELATED"/>
    <property type="match status" value="1"/>
</dbReference>
<evidence type="ECO:0000256" key="2">
    <source>
        <dbReference type="ARBA" id="ARBA00022801"/>
    </source>
</evidence>
<dbReference type="InParanoid" id="S8DXI9"/>
<evidence type="ECO:0000313" key="6">
    <source>
        <dbReference type="Proteomes" id="UP000015241"/>
    </source>
</evidence>
<evidence type="ECO:0000259" key="3">
    <source>
        <dbReference type="Pfam" id="PF00561"/>
    </source>
</evidence>
<dbReference type="GO" id="GO:0016787">
    <property type="term" value="F:hydrolase activity"/>
    <property type="evidence" value="ECO:0007669"/>
    <property type="project" value="UniProtKB-KW"/>
</dbReference>
<dbReference type="SUPFAM" id="SSF53474">
    <property type="entry name" value="alpha/beta-Hydrolases"/>
    <property type="match status" value="1"/>
</dbReference>
<dbReference type="eggNOG" id="ENOG502RY03">
    <property type="taxonomic scope" value="Eukaryota"/>
</dbReference>
<dbReference type="InterPro" id="IPR013595">
    <property type="entry name" value="Pept_S33_TAP-like_C"/>
</dbReference>
<dbReference type="InterPro" id="IPR051601">
    <property type="entry name" value="Serine_prot/Carboxylest_S33"/>
</dbReference>
<name>S8DXI9_FOMSC</name>
<dbReference type="InterPro" id="IPR000073">
    <property type="entry name" value="AB_hydrolase_1"/>
</dbReference>
<evidence type="ECO:0000313" key="5">
    <source>
        <dbReference type="EMBL" id="EPS97746.1"/>
    </source>
</evidence>
<dbReference type="Gene3D" id="3.40.50.1820">
    <property type="entry name" value="alpha/beta hydrolase"/>
    <property type="match status" value="1"/>
</dbReference>
<dbReference type="HOGENOM" id="CLU_013364_5_2_1"/>
<dbReference type="EMBL" id="KE504173">
    <property type="protein sequence ID" value="EPS97746.1"/>
    <property type="molecule type" value="Genomic_DNA"/>
</dbReference>
<proteinExistence type="inferred from homology"/>
<dbReference type="OrthoDB" id="425534at2759"/>
<dbReference type="Pfam" id="PF08386">
    <property type="entry name" value="Abhydrolase_4"/>
    <property type="match status" value="1"/>
</dbReference>
<accession>S8DXI9</accession>
<gene>
    <name evidence="5" type="ORF">FOMPIDRAFT_1031850</name>
</gene>
<protein>
    <recommendedName>
        <fullName evidence="7">AB hydrolase-1 domain-containing protein</fullName>
    </recommendedName>
</protein>
<sequence length="563" mass="61648">MTVPKFRSCVAKPLNQLRVKIARDSVGSIMISAGVLPSDDINWTPCFDGLRCALLNVPLDYQLGSAGTMATIALQMLPAADAQDVRGAILLNPGGPGFPANPGLRRWGKYVAEVVGPNYHIVGFDPRGTGASTPLARCFENDFHQHLFGLQARRRPLSLADDSVVEARGWEQLIAQKCLETIGGNSSDTLHESLAPGRFMSSASVATDMLRIIDKLGQDRLHYWGYSYGSVLGQYFAAMYPDKVGKMVLDGVCDAKPYAQAPWSSNLRDTDAVEASFYEFCYRAGAEKCPLHEASPALIRARVYAIREMLKRNPIPLHHPQGPVLLTEAALDTLTFRALYFPVQLFGALASVLVAAEKRDQNALTGFAPFFAPMVPRDCDQDGCATTDFPPTEALAAISCSDGDPFSYDAETHKEFFGNLSSDSARFAPIWGNYYLRCAEWKIRPKWRYTGEFASSNTSNPLLLLSSKHDTVCPFYQASAVHARFPGSALLVQNSYGHTIPATPSLCSAKYIRAYFQNGTLPDDGTVCEVDEVPFIGETLTAELSEDDRRLLDALKAFARSIP</sequence>
<dbReference type="Proteomes" id="UP000015241">
    <property type="component" value="Unassembled WGS sequence"/>
</dbReference>
<dbReference type="STRING" id="743788.S8DXI9"/>
<dbReference type="InterPro" id="IPR029058">
    <property type="entry name" value="AB_hydrolase_fold"/>
</dbReference>
<evidence type="ECO:0000256" key="1">
    <source>
        <dbReference type="ARBA" id="ARBA00010088"/>
    </source>
</evidence>
<dbReference type="AlphaFoldDB" id="S8DXI9"/>
<reference evidence="5 6" key="1">
    <citation type="journal article" date="2012" name="Science">
        <title>The Paleozoic origin of enzymatic lignin decomposition reconstructed from 31 fungal genomes.</title>
        <authorList>
            <person name="Floudas D."/>
            <person name="Binder M."/>
            <person name="Riley R."/>
            <person name="Barry K."/>
            <person name="Blanchette R.A."/>
            <person name="Henrissat B."/>
            <person name="Martinez A.T."/>
            <person name="Otillar R."/>
            <person name="Spatafora J.W."/>
            <person name="Yadav J.S."/>
            <person name="Aerts A."/>
            <person name="Benoit I."/>
            <person name="Boyd A."/>
            <person name="Carlson A."/>
            <person name="Copeland A."/>
            <person name="Coutinho P.M."/>
            <person name="de Vries R.P."/>
            <person name="Ferreira P."/>
            <person name="Findley K."/>
            <person name="Foster B."/>
            <person name="Gaskell J."/>
            <person name="Glotzer D."/>
            <person name="Gorecki P."/>
            <person name="Heitman J."/>
            <person name="Hesse C."/>
            <person name="Hori C."/>
            <person name="Igarashi K."/>
            <person name="Jurgens J.A."/>
            <person name="Kallen N."/>
            <person name="Kersten P."/>
            <person name="Kohler A."/>
            <person name="Kuees U."/>
            <person name="Kumar T.K.A."/>
            <person name="Kuo A."/>
            <person name="LaButti K."/>
            <person name="Larrondo L.F."/>
            <person name="Lindquist E."/>
            <person name="Ling A."/>
            <person name="Lombard V."/>
            <person name="Lucas S."/>
            <person name="Lundell T."/>
            <person name="Martin R."/>
            <person name="McLaughlin D.J."/>
            <person name="Morgenstern I."/>
            <person name="Morin E."/>
            <person name="Murat C."/>
            <person name="Nagy L.G."/>
            <person name="Nolan M."/>
            <person name="Ohm R.A."/>
            <person name="Patyshakuliyeva A."/>
            <person name="Rokas A."/>
            <person name="Ruiz-Duenas F.J."/>
            <person name="Sabat G."/>
            <person name="Salamov A."/>
            <person name="Samejima M."/>
            <person name="Schmutz J."/>
            <person name="Slot J.C."/>
            <person name="St John F."/>
            <person name="Stenlid J."/>
            <person name="Sun H."/>
            <person name="Sun S."/>
            <person name="Syed K."/>
            <person name="Tsang A."/>
            <person name="Wiebenga A."/>
            <person name="Young D."/>
            <person name="Pisabarro A."/>
            <person name="Eastwood D.C."/>
            <person name="Martin F."/>
            <person name="Cullen D."/>
            <person name="Grigoriev I.V."/>
            <person name="Hibbett D.S."/>
        </authorList>
    </citation>
    <scope>NUCLEOTIDE SEQUENCE</scope>
    <source>
        <strain evidence="6">FP-58527</strain>
    </source>
</reference>
<dbReference type="Pfam" id="PF00561">
    <property type="entry name" value="Abhydrolase_1"/>
    <property type="match status" value="1"/>
</dbReference>